<dbReference type="InterPro" id="IPR000157">
    <property type="entry name" value="TIR_dom"/>
</dbReference>
<dbReference type="SUPFAM" id="SSF52200">
    <property type="entry name" value="Toll/Interleukin receptor TIR domain"/>
    <property type="match status" value="1"/>
</dbReference>
<dbReference type="Pfam" id="PF13676">
    <property type="entry name" value="TIR_2"/>
    <property type="match status" value="1"/>
</dbReference>
<dbReference type="AlphaFoldDB" id="A0A140ICS1"/>
<gene>
    <name evidence="2" type="ORF">AC731_000385</name>
</gene>
<dbReference type="Gene3D" id="3.40.50.10140">
    <property type="entry name" value="Toll/interleukin-1 receptor homology (TIR) domain"/>
    <property type="match status" value="1"/>
</dbReference>
<organism evidence="2 3">
    <name type="scientific">Thauera humireducens</name>
    <dbReference type="NCBI Taxonomy" id="1134435"/>
    <lineage>
        <taxon>Bacteria</taxon>
        <taxon>Pseudomonadati</taxon>
        <taxon>Pseudomonadota</taxon>
        <taxon>Betaproteobacteria</taxon>
        <taxon>Rhodocyclales</taxon>
        <taxon>Zoogloeaceae</taxon>
        <taxon>Thauera</taxon>
    </lineage>
</organism>
<evidence type="ECO:0000313" key="2">
    <source>
        <dbReference type="EMBL" id="AMO35546.1"/>
    </source>
</evidence>
<sequence>MPSLFISYRRDDSAGFAGRLTDALEHRFGAGSVFRDVDDIPPGADFEAVIERGLQQVQAVLVIIGPHWLTASAAGQRRLDLADDYVRREVERALASGKPVVPVLVGGAAMPSAEALPISIRGLANRHALSLNDASWTTDLQRLQDVLTQWLAAPPAPRRRWRGAALGAGLAGIALAAWLAWYDTAPGAEVLQGEWLADVVYPWNLSVQERFEFKVRDGTVEGTASFLGVPREIEALEWRDDRLRFATRAESVSGDDPPRELVQRYELWPEDEALRVRLTIHRSHSVDAPLEFVARRP</sequence>
<dbReference type="EMBL" id="CP014646">
    <property type="protein sequence ID" value="AMO35546.1"/>
    <property type="molecule type" value="Genomic_DNA"/>
</dbReference>
<dbReference type="InterPro" id="IPR035897">
    <property type="entry name" value="Toll_tir_struct_dom_sf"/>
</dbReference>
<dbReference type="PROSITE" id="PS50104">
    <property type="entry name" value="TIR"/>
    <property type="match status" value="1"/>
</dbReference>
<feature type="domain" description="TIR" evidence="1">
    <location>
        <begin position="1"/>
        <end position="143"/>
    </location>
</feature>
<dbReference type="STRING" id="1134435.AC731_000385"/>
<evidence type="ECO:0000259" key="1">
    <source>
        <dbReference type="PROSITE" id="PS50104"/>
    </source>
</evidence>
<keyword evidence="3" id="KW-1185">Reference proteome</keyword>
<evidence type="ECO:0000313" key="3">
    <source>
        <dbReference type="Proteomes" id="UP000036902"/>
    </source>
</evidence>
<proteinExistence type="predicted"/>
<dbReference type="RefSeq" id="WP_048708608.1">
    <property type="nucleotide sequence ID" value="NZ_CP014646.1"/>
</dbReference>
<protein>
    <submittedName>
        <fullName evidence="2">TIR domain-containing protein</fullName>
    </submittedName>
</protein>
<accession>A0A140ICS1</accession>
<dbReference type="KEGG" id="thu:AC731_000385"/>
<reference evidence="3" key="1">
    <citation type="submission" date="2016-03" db="EMBL/GenBank/DDBJ databases">
        <authorList>
            <person name="Ma C."/>
            <person name="Zhou S."/>
            <person name="Yang G."/>
        </authorList>
    </citation>
    <scope>NUCLEOTIDE SEQUENCE [LARGE SCALE GENOMIC DNA]</scope>
    <source>
        <strain evidence="3">SgZ-1</strain>
    </source>
</reference>
<dbReference type="GO" id="GO:0007165">
    <property type="term" value="P:signal transduction"/>
    <property type="evidence" value="ECO:0007669"/>
    <property type="project" value="InterPro"/>
</dbReference>
<name>A0A140ICS1_9RHOO</name>
<dbReference type="Proteomes" id="UP000036902">
    <property type="component" value="Chromosome"/>
</dbReference>